<feature type="transmembrane region" description="Helical" evidence="6">
    <location>
        <begin position="205"/>
        <end position="223"/>
    </location>
</feature>
<keyword evidence="7" id="KW-0378">Hydrolase</keyword>
<dbReference type="GO" id="GO:0005524">
    <property type="term" value="F:ATP binding"/>
    <property type="evidence" value="ECO:0007669"/>
    <property type="project" value="InterPro"/>
</dbReference>
<evidence type="ECO:0000256" key="4">
    <source>
        <dbReference type="ARBA" id="ARBA00022989"/>
    </source>
</evidence>
<name>A0A645GUY0_9ZZZZ</name>
<dbReference type="SUPFAM" id="SSF56784">
    <property type="entry name" value="HAD-like"/>
    <property type="match status" value="1"/>
</dbReference>
<evidence type="ECO:0000256" key="6">
    <source>
        <dbReference type="SAM" id="Phobius"/>
    </source>
</evidence>
<dbReference type="Gene3D" id="3.40.1110.10">
    <property type="entry name" value="Calcium-transporting ATPase, cytoplasmic domain N"/>
    <property type="match status" value="1"/>
</dbReference>
<dbReference type="InterPro" id="IPR001757">
    <property type="entry name" value="P_typ_ATPase"/>
</dbReference>
<comment type="subcellular location">
    <subcellularLocation>
        <location evidence="1">Membrane</location>
    </subcellularLocation>
</comment>
<sequence length="237" mass="24886">MGVKVESAGATIYAGNARLMRQIGLEQPEAASGTTVHVVRDGRYLGAIRIADRLRGGVRATLDELRGLGVERLAMLTGDNRAAAETVAAEAGLDLWRAGLLPQDKVGELERLMATEKPGRKTVFVGDGINDAPVLARADLGIAMGVVGSDAAIEAADVVVMNDDLARIALAIRIARKTRRIVWQNILFALGCKGAILLLAVTGHVSVWVAIFADVGVALLAVANSMRALRSGHPNAP</sequence>
<dbReference type="PANTHER" id="PTHR48085">
    <property type="entry name" value="CADMIUM/ZINC-TRANSPORTING ATPASE HMA2-RELATED"/>
    <property type="match status" value="1"/>
</dbReference>
<gene>
    <name evidence="7" type="primary">cadA_62</name>
    <name evidence="7" type="ORF">SDC9_177255</name>
</gene>
<keyword evidence="4 6" id="KW-1133">Transmembrane helix</keyword>
<proteinExistence type="inferred from homology"/>
<evidence type="ECO:0000313" key="7">
    <source>
        <dbReference type="EMBL" id="MPN29802.1"/>
    </source>
</evidence>
<dbReference type="NCBIfam" id="TIGR01494">
    <property type="entry name" value="ATPase_P-type"/>
    <property type="match status" value="1"/>
</dbReference>
<dbReference type="GO" id="GO:0016020">
    <property type="term" value="C:membrane"/>
    <property type="evidence" value="ECO:0007669"/>
    <property type="project" value="UniProtKB-SubCell"/>
</dbReference>
<evidence type="ECO:0000256" key="5">
    <source>
        <dbReference type="ARBA" id="ARBA00023136"/>
    </source>
</evidence>
<dbReference type="EC" id="3.6.3.3" evidence="7"/>
<reference evidence="7" key="1">
    <citation type="submission" date="2019-08" db="EMBL/GenBank/DDBJ databases">
        <authorList>
            <person name="Kucharzyk K."/>
            <person name="Murdoch R.W."/>
            <person name="Higgins S."/>
            <person name="Loffler F."/>
        </authorList>
    </citation>
    <scope>NUCLEOTIDE SEQUENCE</scope>
</reference>
<keyword evidence="5 6" id="KW-0472">Membrane</keyword>
<dbReference type="EMBL" id="VSSQ01080656">
    <property type="protein sequence ID" value="MPN29802.1"/>
    <property type="molecule type" value="Genomic_DNA"/>
</dbReference>
<feature type="transmembrane region" description="Helical" evidence="6">
    <location>
        <begin position="181"/>
        <end position="199"/>
    </location>
</feature>
<evidence type="ECO:0000256" key="2">
    <source>
        <dbReference type="ARBA" id="ARBA00006024"/>
    </source>
</evidence>
<dbReference type="Gene3D" id="3.40.50.1000">
    <property type="entry name" value="HAD superfamily/HAD-like"/>
    <property type="match status" value="1"/>
</dbReference>
<dbReference type="PRINTS" id="PR00119">
    <property type="entry name" value="CATATPASE"/>
</dbReference>
<protein>
    <submittedName>
        <fullName evidence="7">Cadmium, zinc and cobalt-transporting ATPase</fullName>
        <ecNumber evidence="7">3.6.3.3</ecNumber>
    </submittedName>
</protein>
<dbReference type="InterPro" id="IPR036412">
    <property type="entry name" value="HAD-like_sf"/>
</dbReference>
<dbReference type="PANTHER" id="PTHR48085:SF5">
    <property type="entry name" value="CADMIUM_ZINC-TRANSPORTING ATPASE HMA4-RELATED"/>
    <property type="match status" value="1"/>
</dbReference>
<organism evidence="7">
    <name type="scientific">bioreactor metagenome</name>
    <dbReference type="NCBI Taxonomy" id="1076179"/>
    <lineage>
        <taxon>unclassified sequences</taxon>
        <taxon>metagenomes</taxon>
        <taxon>ecological metagenomes</taxon>
    </lineage>
</organism>
<dbReference type="GO" id="GO:0015086">
    <property type="term" value="F:cadmium ion transmembrane transporter activity"/>
    <property type="evidence" value="ECO:0007669"/>
    <property type="project" value="TreeGrafter"/>
</dbReference>
<dbReference type="InterPro" id="IPR051014">
    <property type="entry name" value="Cation_Transport_ATPase_IB"/>
</dbReference>
<comment type="similarity">
    <text evidence="2">Belongs to the cation transport ATPase (P-type) (TC 3.A.3) family. Type IB subfamily.</text>
</comment>
<comment type="caution">
    <text evidence="7">The sequence shown here is derived from an EMBL/GenBank/DDBJ whole genome shotgun (WGS) entry which is preliminary data.</text>
</comment>
<dbReference type="InterPro" id="IPR023214">
    <property type="entry name" value="HAD_sf"/>
</dbReference>
<accession>A0A645GUY0</accession>
<dbReference type="AlphaFoldDB" id="A0A645GUY0"/>
<dbReference type="InterPro" id="IPR023299">
    <property type="entry name" value="ATPase_P-typ_cyto_dom_N"/>
</dbReference>
<keyword evidence="3 6" id="KW-0812">Transmembrane</keyword>
<evidence type="ECO:0000256" key="3">
    <source>
        <dbReference type="ARBA" id="ARBA00022692"/>
    </source>
</evidence>
<evidence type="ECO:0000256" key="1">
    <source>
        <dbReference type="ARBA" id="ARBA00004370"/>
    </source>
</evidence>
<dbReference type="Pfam" id="PF00702">
    <property type="entry name" value="Hydrolase"/>
    <property type="match status" value="1"/>
</dbReference>
<dbReference type="GO" id="GO:0016887">
    <property type="term" value="F:ATP hydrolysis activity"/>
    <property type="evidence" value="ECO:0007669"/>
    <property type="project" value="InterPro"/>
</dbReference>